<name>A0A2P2CDL1_9ZZZZ</name>
<evidence type="ECO:0000313" key="1">
    <source>
        <dbReference type="EMBL" id="CUR60021.1"/>
    </source>
</evidence>
<sequence length="100" mass="11043">MRPAGRRPGLSLPCDLLAVDQAYPQQVADSGWRRQAHQAWHNDQVLLMTYDERLTLAVPGHEFTADLVLAAMFRFAKAVGGRPENFVAALRLGSVGRSAR</sequence>
<proteinExistence type="predicted"/>
<dbReference type="EMBL" id="CZKA01000067">
    <property type="protein sequence ID" value="CUR60021.1"/>
    <property type="molecule type" value="Genomic_DNA"/>
</dbReference>
<dbReference type="AlphaFoldDB" id="A0A2P2CDL1"/>
<protein>
    <submittedName>
        <fullName evidence="1">Uncharacterized protein</fullName>
    </submittedName>
</protein>
<accession>A0A2P2CDL1</accession>
<organism evidence="1">
    <name type="scientific">metagenome</name>
    <dbReference type="NCBI Taxonomy" id="256318"/>
    <lineage>
        <taxon>unclassified sequences</taxon>
        <taxon>metagenomes</taxon>
    </lineage>
</organism>
<gene>
    <name evidence="1" type="ORF">NOCA270039</name>
</gene>
<reference evidence="1" key="1">
    <citation type="submission" date="2015-08" db="EMBL/GenBank/DDBJ databases">
        <authorList>
            <person name="Babu N.S."/>
            <person name="Beckwith C.J."/>
            <person name="Beseler K.G."/>
            <person name="Brison A."/>
            <person name="Carone J.V."/>
            <person name="Caskin T.P."/>
            <person name="Diamond M."/>
            <person name="Durham M.E."/>
            <person name="Foxe J.M."/>
            <person name="Go M."/>
            <person name="Henderson B.A."/>
            <person name="Jones I.B."/>
            <person name="McGettigan J.A."/>
            <person name="Micheletti S.J."/>
            <person name="Nasrallah M.E."/>
            <person name="Ortiz D."/>
            <person name="Piller C.R."/>
            <person name="Privatt S.R."/>
            <person name="Schneider S.L."/>
            <person name="Sharp S."/>
            <person name="Smith T.C."/>
            <person name="Stanton J.D."/>
            <person name="Ullery H.E."/>
            <person name="Wilson R.J."/>
            <person name="Serrano M.G."/>
            <person name="Buck G."/>
            <person name="Lee V."/>
            <person name="Wang Y."/>
            <person name="Carvalho R."/>
            <person name="Voegtly L."/>
            <person name="Shi R."/>
            <person name="Duckworth R."/>
            <person name="Johnson A."/>
            <person name="Loviza R."/>
            <person name="Walstead R."/>
            <person name="Shah Z."/>
            <person name="Kiflezghi M."/>
            <person name="Wade K."/>
            <person name="Ball S.L."/>
            <person name="Bradley K.W."/>
            <person name="Asai D.J."/>
            <person name="Bowman C.A."/>
            <person name="Russell D.A."/>
            <person name="Pope W.H."/>
            <person name="Jacobs-Sera D."/>
            <person name="Hendrix R.W."/>
            <person name="Hatfull G.F."/>
        </authorList>
    </citation>
    <scope>NUCLEOTIDE SEQUENCE</scope>
</reference>